<dbReference type="EC" id="2.4.1.25" evidence="4"/>
<dbReference type="AlphaFoldDB" id="A0AAW1NZB7"/>
<evidence type="ECO:0000313" key="13">
    <source>
        <dbReference type="Proteomes" id="UP001465755"/>
    </source>
</evidence>
<feature type="domain" description="CBM20" evidence="11">
    <location>
        <begin position="6"/>
        <end position="114"/>
    </location>
</feature>
<evidence type="ECO:0000256" key="1">
    <source>
        <dbReference type="ARBA" id="ARBA00000439"/>
    </source>
</evidence>
<dbReference type="InterPro" id="IPR003385">
    <property type="entry name" value="Glyco_hydro_77"/>
</dbReference>
<evidence type="ECO:0000256" key="4">
    <source>
        <dbReference type="ARBA" id="ARBA00012560"/>
    </source>
</evidence>
<reference evidence="12 13" key="1">
    <citation type="journal article" date="2024" name="Nat. Commun.">
        <title>Phylogenomics reveals the evolutionary origins of lichenization in chlorophyte algae.</title>
        <authorList>
            <person name="Puginier C."/>
            <person name="Libourel C."/>
            <person name="Otte J."/>
            <person name="Skaloud P."/>
            <person name="Haon M."/>
            <person name="Grisel S."/>
            <person name="Petersen M."/>
            <person name="Berrin J.G."/>
            <person name="Delaux P.M."/>
            <person name="Dal Grande F."/>
            <person name="Keller J."/>
        </authorList>
    </citation>
    <scope>NUCLEOTIDE SEQUENCE [LARGE SCALE GENOMIC DNA]</scope>
    <source>
        <strain evidence="12 13">SAG 2036</strain>
    </source>
</reference>
<keyword evidence="6" id="KW-0328">Glycosyltransferase</keyword>
<dbReference type="InterPro" id="IPR002044">
    <property type="entry name" value="CBM20"/>
</dbReference>
<feature type="domain" description="CBM20" evidence="11">
    <location>
        <begin position="147"/>
        <end position="252"/>
    </location>
</feature>
<evidence type="ECO:0000256" key="5">
    <source>
        <dbReference type="ARBA" id="ARBA00022490"/>
    </source>
</evidence>
<dbReference type="InterPro" id="IPR013783">
    <property type="entry name" value="Ig-like_fold"/>
</dbReference>
<dbReference type="Pfam" id="PF00686">
    <property type="entry name" value="CBM_20"/>
    <property type="match status" value="2"/>
</dbReference>
<dbReference type="PANTHER" id="PTHR32518">
    <property type="match status" value="1"/>
</dbReference>
<evidence type="ECO:0000256" key="8">
    <source>
        <dbReference type="ARBA" id="ARBA00023277"/>
    </source>
</evidence>
<accession>A0AAW1NZB7</accession>
<dbReference type="Gene3D" id="3.20.20.80">
    <property type="entry name" value="Glycosidases"/>
    <property type="match status" value="2"/>
</dbReference>
<proteinExistence type="inferred from homology"/>
<comment type="catalytic activity">
    <reaction evidence="1">
        <text>Transfers a segment of a (1-&gt;4)-alpha-D-glucan to a new position in an acceptor, which may be glucose or a (1-&gt;4)-alpha-D-glucan.</text>
        <dbReference type="EC" id="2.4.1.25"/>
    </reaction>
</comment>
<dbReference type="GO" id="GO:2001070">
    <property type="term" value="F:starch binding"/>
    <property type="evidence" value="ECO:0007669"/>
    <property type="project" value="InterPro"/>
</dbReference>
<dbReference type="Pfam" id="PF02446">
    <property type="entry name" value="Glyco_hydro_77"/>
    <property type="match status" value="1"/>
</dbReference>
<dbReference type="Gene3D" id="2.60.40.10">
    <property type="entry name" value="Immunoglobulins"/>
    <property type="match status" value="2"/>
</dbReference>
<keyword evidence="8" id="KW-0119">Carbohydrate metabolism</keyword>
<evidence type="ECO:0000256" key="3">
    <source>
        <dbReference type="ARBA" id="ARBA00005684"/>
    </source>
</evidence>
<dbReference type="Proteomes" id="UP001465755">
    <property type="component" value="Unassembled WGS sequence"/>
</dbReference>
<comment type="subcellular location">
    <subcellularLocation>
        <location evidence="2">Cytoplasm</location>
    </subcellularLocation>
</comment>
<dbReference type="PROSITE" id="PS51166">
    <property type="entry name" value="CBM20"/>
    <property type="match status" value="2"/>
</dbReference>
<dbReference type="SUPFAM" id="SSF49452">
    <property type="entry name" value="Starch-binding domain-like"/>
    <property type="match status" value="2"/>
</dbReference>
<comment type="similarity">
    <text evidence="3">Belongs to the disproportionating enzyme family.</text>
</comment>
<dbReference type="SUPFAM" id="SSF51445">
    <property type="entry name" value="(Trans)glycosidases"/>
    <property type="match status" value="1"/>
</dbReference>
<evidence type="ECO:0000259" key="11">
    <source>
        <dbReference type="PROSITE" id="PS51166"/>
    </source>
</evidence>
<dbReference type="InterPro" id="IPR017853">
    <property type="entry name" value="GH"/>
</dbReference>
<evidence type="ECO:0000256" key="2">
    <source>
        <dbReference type="ARBA" id="ARBA00004496"/>
    </source>
</evidence>
<dbReference type="GO" id="GO:0005975">
    <property type="term" value="P:carbohydrate metabolic process"/>
    <property type="evidence" value="ECO:0007669"/>
    <property type="project" value="InterPro"/>
</dbReference>
<keyword evidence="13" id="KW-1185">Reference proteome</keyword>
<dbReference type="EMBL" id="JALJOQ010000086">
    <property type="protein sequence ID" value="KAK9799848.1"/>
    <property type="molecule type" value="Genomic_DNA"/>
</dbReference>
<organism evidence="12 13">
    <name type="scientific">Symbiochloris irregularis</name>
    <dbReference type="NCBI Taxonomy" id="706552"/>
    <lineage>
        <taxon>Eukaryota</taxon>
        <taxon>Viridiplantae</taxon>
        <taxon>Chlorophyta</taxon>
        <taxon>core chlorophytes</taxon>
        <taxon>Trebouxiophyceae</taxon>
        <taxon>Trebouxiales</taxon>
        <taxon>Trebouxiaceae</taxon>
        <taxon>Symbiochloris</taxon>
    </lineage>
</organism>
<name>A0AAW1NZB7_9CHLO</name>
<dbReference type="GO" id="GO:0004134">
    <property type="term" value="F:4-alpha-glucanotransferase activity"/>
    <property type="evidence" value="ECO:0007669"/>
    <property type="project" value="UniProtKB-EC"/>
</dbReference>
<keyword evidence="7" id="KW-0808">Transferase</keyword>
<evidence type="ECO:0000256" key="7">
    <source>
        <dbReference type="ARBA" id="ARBA00022679"/>
    </source>
</evidence>
<keyword evidence="5" id="KW-0963">Cytoplasm</keyword>
<evidence type="ECO:0000256" key="9">
    <source>
        <dbReference type="ARBA" id="ARBA00031423"/>
    </source>
</evidence>
<comment type="caution">
    <text evidence="12">The sequence shown here is derived from an EMBL/GenBank/DDBJ whole genome shotgun (WGS) entry which is preliminary data.</text>
</comment>
<dbReference type="SMART" id="SM01065">
    <property type="entry name" value="CBM_2"/>
    <property type="match status" value="2"/>
</dbReference>
<evidence type="ECO:0000313" key="12">
    <source>
        <dbReference type="EMBL" id="KAK9799848.1"/>
    </source>
</evidence>
<dbReference type="PANTHER" id="PTHR32518:SF3">
    <property type="entry name" value="4-ALPHA-GLUCANOTRANSFERASE"/>
    <property type="match status" value="1"/>
</dbReference>
<protein>
    <recommendedName>
        <fullName evidence="4">4-alpha-glucanotransferase</fullName>
        <ecNumber evidence="4">2.4.1.25</ecNumber>
    </recommendedName>
    <alternativeName>
        <fullName evidence="9">Amylomaltase</fullName>
    </alternativeName>
    <alternativeName>
        <fullName evidence="10">Disproportionating enzyme</fullName>
    </alternativeName>
</protein>
<dbReference type="InterPro" id="IPR013784">
    <property type="entry name" value="Carb-bd-like_fold"/>
</dbReference>
<gene>
    <name evidence="12" type="ORF">WJX73_009580</name>
</gene>
<evidence type="ECO:0000256" key="10">
    <source>
        <dbReference type="ARBA" id="ARBA00031501"/>
    </source>
</evidence>
<sequence>MSATTRSEESCITVHFRIPYMTTWGQHIRVVGEHSALGDWQPASAPSLGCRHAGEELVWEGKVSMPKVHHFSYKFAVVTDDNRVQCLERESRSVALPSNLQSGAVVSLQDEWQDKPHAADLLRTSAFDSVILPQQWAETKQHLQHLEAQDGSTIVRLLIRGWKLAPGQKIVVTGNLPIMGTWQPSHALALTEVSTPSWMTEVRVPYAAFPLTYKYAVVDSNGSCDLEAGEARLVSCGLPAPPGVESHSPPQALISVDDGYFRHSHMPRFAGVATPVFSLRTLRSVGSGEFSDIECLADLCSAIGLRLIQLLPVNDTTVYNMWWDSYPYCSVSVFALHPLYLSLDNLSESMPSDLAERVQKARQDLDLKDVDYEATLAVKLSIARELFTRQGHAQLQDPGFKAWFKHSHEWLRPYAAFCVLRDLFGTAEHWTWGAFSHGTSQVVDKILSPSQEHHSRVQFIWWLQYHLYLQLLRASDYCESKRVALKGDLPIGVDKRSVDTWVRPEQFRMDVSTGAPPDYFDANGQNWGFPTYNWEEMAKDGYAWWRNRLSCLSQYFHAYRIDHILGFFRIWEIPGDCSIGLLGHFRPSIPLTRAELESRGIWDFNRLCDPYITSGLVSELFGELAGQATVTYLIPKGTDRFELRPEFSSEKQIQAIKARDGSPEWMVAETETLKKGLMSLRHNVVLLHHESSPDMFYPRFHLMNTHSWQELDEHWQEALSWMHDDYFYGRQDALWRTHALKTLPVLQAATDMLVCGEDLGMIPACVPPIMAQLGLTGLRIQRMSAEPGREFGEPASYPYLTVASPSCHDTSTTRAWYEEDPLRRQRFFQQGLGQAGEAPAACTPDVLRLVVRQHLEANSMWAIFPLQDLMPLSSKVPARPAKEETINNPSNPKHYWRYRIHLPLEELVADGAFVAEMQAALLESGRLEARDVGEALAADVTDAFAAQNGHL</sequence>
<evidence type="ECO:0000256" key="6">
    <source>
        <dbReference type="ARBA" id="ARBA00022676"/>
    </source>
</evidence>
<dbReference type="GO" id="GO:0005737">
    <property type="term" value="C:cytoplasm"/>
    <property type="evidence" value="ECO:0007669"/>
    <property type="project" value="UniProtKB-SubCell"/>
</dbReference>